<name>A0A1Y3B4B8_EURMA</name>
<evidence type="ECO:0000256" key="1">
    <source>
        <dbReference type="SAM" id="MobiDB-lite"/>
    </source>
</evidence>
<dbReference type="Proteomes" id="UP000194236">
    <property type="component" value="Unassembled WGS sequence"/>
</dbReference>
<comment type="caution">
    <text evidence="2">The sequence shown here is derived from an EMBL/GenBank/DDBJ whole genome shotgun (WGS) entry which is preliminary data.</text>
</comment>
<protein>
    <submittedName>
        <fullName evidence="2">Ubiquitin-conjugating enzyme-like protein</fullName>
    </submittedName>
</protein>
<sequence length="211" mass="24296">MDASLSTYGITHSGCPIFLQIKMLNDENGGEYHLNQTSTLATTSDCKLVRADERTETNGHLYEKDDDSIFESLRPNEELPPYSREEISDNKIHVRLMNDEKSALNYIQNPLASLDFATMNSVSSRTSFNETIDTTSNDQNFQTNSTKSFFYQEADVPSYKNELIFESLNFVNEMLPRVEEENEEELEEYDDDNEIGEILDNQNDENDQQQQ</sequence>
<gene>
    <name evidence="2" type="ORF">BLA29_004069</name>
</gene>
<dbReference type="EMBL" id="MUJZ01045476">
    <property type="protein sequence ID" value="OTF74753.1"/>
    <property type="molecule type" value="Genomic_DNA"/>
</dbReference>
<dbReference type="AlphaFoldDB" id="A0A1Y3B4B8"/>
<reference evidence="2 3" key="1">
    <citation type="submission" date="2017-03" db="EMBL/GenBank/DDBJ databases">
        <title>Genome Survey of Euroglyphus maynei.</title>
        <authorList>
            <person name="Arlian L.G."/>
            <person name="Morgan M.S."/>
            <person name="Rider S.D."/>
        </authorList>
    </citation>
    <scope>NUCLEOTIDE SEQUENCE [LARGE SCALE GENOMIC DNA]</scope>
    <source>
        <strain evidence="2">Arlian Lab</strain>
        <tissue evidence="2">Whole body</tissue>
    </source>
</reference>
<accession>A0A1Y3B4B8</accession>
<feature type="region of interest" description="Disordered" evidence="1">
    <location>
        <begin position="180"/>
        <end position="211"/>
    </location>
</feature>
<organism evidence="2 3">
    <name type="scientific">Euroglyphus maynei</name>
    <name type="common">Mayne's house dust mite</name>
    <dbReference type="NCBI Taxonomy" id="6958"/>
    <lineage>
        <taxon>Eukaryota</taxon>
        <taxon>Metazoa</taxon>
        <taxon>Ecdysozoa</taxon>
        <taxon>Arthropoda</taxon>
        <taxon>Chelicerata</taxon>
        <taxon>Arachnida</taxon>
        <taxon>Acari</taxon>
        <taxon>Acariformes</taxon>
        <taxon>Sarcoptiformes</taxon>
        <taxon>Astigmata</taxon>
        <taxon>Psoroptidia</taxon>
        <taxon>Analgoidea</taxon>
        <taxon>Pyroglyphidae</taxon>
        <taxon>Pyroglyphinae</taxon>
        <taxon>Euroglyphus</taxon>
    </lineage>
</organism>
<keyword evidence="3" id="KW-1185">Reference proteome</keyword>
<proteinExistence type="predicted"/>
<feature type="non-terminal residue" evidence="2">
    <location>
        <position position="211"/>
    </location>
</feature>
<evidence type="ECO:0000313" key="3">
    <source>
        <dbReference type="Proteomes" id="UP000194236"/>
    </source>
</evidence>
<evidence type="ECO:0000313" key="2">
    <source>
        <dbReference type="EMBL" id="OTF74753.1"/>
    </source>
</evidence>